<evidence type="ECO:0000256" key="2">
    <source>
        <dbReference type="SAM" id="SignalP"/>
    </source>
</evidence>
<sequence length="865" mass="88555">MRTPWFVRGRRKYVAATLLVADLSVGCWSAAMAIGASSSGVTTTTGSTGQVAGVASTSSSQVVVHWKDGRTLDPSDKNQSQFSNLQLTVSQTKDLTDQGLLVSWVGGKPTAGSGAPSDYLQIMQCWASPGSAPTPQQCQWGTPNAANAVQTGLAASSRDLLIGQQADPKQLPSGTCTAEFTHHQFGQPDGCTVPFWSATDPHKSTLGWTNDQYNAPPFTPAQSNEVTYARTADDGTGQYIFNLQSALTAPYLGCGNQALHAAGDTCYLVVVPRGEYNLNGELAANEPNDGSYGSNFDYVAGSPLSASAWQDRIQIPLSFTPIGADCKLGSSTYATAGTEFVGSVFASWQSALCRQGTTFGYSRITDPQARQALVPGGGPVMTYQSAPLDSGAAGSSTLVYAPVANSAIVFTYLIDKNYVSDPKHLNPDYGKNGTQVTDLKLTPLIVAKLLTQSYRSDTPGDGHGAGATVPSTNPDSLLQDPDFLALNPDFKFFNATQIPDGLIAPFGNSDAAKQVWAWLRSDSAAKRFLAGQKVDGASINTAYAGLNLATDASINSFPKNDQTSYLGPDWPKPGYGTLDMRPYAASFADAALKVVNANSGKKTIFDPTLSPPQAVGSGAQTPGVRFEIAITTSEAAALYGLPSAAVVPDANASNPGVLPTSSSIAAQIAGASVPTSVTGVFGVDPGAPVNGGYPLALRTYAAVNVCATALPALKADAQFLAYAAGAGQTPGTQLGQLPPGYSSLTSADKTLTNAAAATLRAEVASPKCSQHTTPKPTATATPSSSGTAAGSGGSVPNGTTPPASSGGAVPSSTKTTVAGDALPGGITPMASISAAGQYGLLAALCFFAPCAVVGPTLLRASRSGS</sequence>
<feature type="compositionally biased region" description="Low complexity" evidence="1">
    <location>
        <begin position="772"/>
        <end position="788"/>
    </location>
</feature>
<protein>
    <recommendedName>
        <fullName evidence="5">PBP domain-containing protein</fullName>
    </recommendedName>
</protein>
<dbReference type="SUPFAM" id="SSF53850">
    <property type="entry name" value="Periplasmic binding protein-like II"/>
    <property type="match status" value="1"/>
</dbReference>
<proteinExistence type="predicted"/>
<dbReference type="AlphaFoldDB" id="A0A3G9J035"/>
<keyword evidence="2" id="KW-0732">Signal</keyword>
<feature type="chain" id="PRO_5018206964" description="PBP domain-containing protein" evidence="2">
    <location>
        <begin position="34"/>
        <end position="865"/>
    </location>
</feature>
<name>A0A3G9J035_9ACTN</name>
<evidence type="ECO:0000313" key="3">
    <source>
        <dbReference type="EMBL" id="BBH17973.1"/>
    </source>
</evidence>
<gene>
    <name evidence="3" type="ORF">Back2_22600</name>
</gene>
<keyword evidence="4" id="KW-1185">Reference proteome</keyword>
<accession>A0A3G9J035</accession>
<dbReference type="Proteomes" id="UP000271573">
    <property type="component" value="Chromosome"/>
</dbReference>
<evidence type="ECO:0000256" key="1">
    <source>
        <dbReference type="SAM" id="MobiDB-lite"/>
    </source>
</evidence>
<evidence type="ECO:0008006" key="5">
    <source>
        <dbReference type="Google" id="ProtNLM"/>
    </source>
</evidence>
<feature type="region of interest" description="Disordered" evidence="1">
    <location>
        <begin position="763"/>
        <end position="816"/>
    </location>
</feature>
<evidence type="ECO:0000313" key="4">
    <source>
        <dbReference type="Proteomes" id="UP000271573"/>
    </source>
</evidence>
<dbReference type="EMBL" id="AP019307">
    <property type="protein sequence ID" value="BBH17973.1"/>
    <property type="molecule type" value="Genomic_DNA"/>
</dbReference>
<feature type="compositionally biased region" description="Low complexity" evidence="1">
    <location>
        <begin position="801"/>
        <end position="812"/>
    </location>
</feature>
<dbReference type="KEGG" id="nbe:Back2_22600"/>
<organism evidence="3 4">
    <name type="scientific">Nocardioides baekrokdamisoli</name>
    <dbReference type="NCBI Taxonomy" id="1804624"/>
    <lineage>
        <taxon>Bacteria</taxon>
        <taxon>Bacillati</taxon>
        <taxon>Actinomycetota</taxon>
        <taxon>Actinomycetes</taxon>
        <taxon>Propionibacteriales</taxon>
        <taxon>Nocardioidaceae</taxon>
        <taxon>Nocardioides</taxon>
    </lineage>
</organism>
<feature type="signal peptide" evidence="2">
    <location>
        <begin position="1"/>
        <end position="33"/>
    </location>
</feature>
<reference evidence="3 4" key="1">
    <citation type="submission" date="2018-11" db="EMBL/GenBank/DDBJ databases">
        <title>Complete genome sequence of Nocardioides baekrokdamisoli strain KCTC 39748.</title>
        <authorList>
            <person name="Kang S.W."/>
            <person name="Lee K.C."/>
            <person name="Kim K.K."/>
            <person name="Kim J.S."/>
            <person name="Kim D.S."/>
            <person name="Ko S.H."/>
            <person name="Yang S.H."/>
            <person name="Shin Y.K."/>
            <person name="Lee J.S."/>
        </authorList>
    </citation>
    <scope>NUCLEOTIDE SEQUENCE [LARGE SCALE GENOMIC DNA]</scope>
    <source>
        <strain evidence="3 4">KCTC 39748</strain>
    </source>
</reference>